<dbReference type="OrthoDB" id="4084018at2759"/>
<protein>
    <submittedName>
        <fullName evidence="1">Uncharacterized protein</fullName>
    </submittedName>
</protein>
<dbReference type="GeneID" id="93650000"/>
<proteinExistence type="predicted"/>
<sequence length="242" mass="27633">MDKLIRVLNQSPVKNDLDEAYLNRLSKDIKRIHDHTKQAEVAINSFDEDLEKSSSLEKRIIALYASYGNIPYSTDKNDTISTAATSVILEEMINEKRGEITKSNEESTKLDFSDNIMQLKSQRAKRLEQIAELNMLVDTEFKTPLPLKLQESLELQKTLFNYLKKVLIKYLAISDRISGSVNTKDQVRENVRTLSNFFDSLLTVEWVDLPEGFTTIVDILTRDGVLVVNNNQAKLSGFDNEI</sequence>
<dbReference type="RefSeq" id="XP_067551392.1">
    <property type="nucleotide sequence ID" value="XM_067690109.1"/>
</dbReference>
<comment type="caution">
    <text evidence="1">The sequence shown here is derived from an EMBL/GenBank/DDBJ whole genome shotgun (WGS) entry which is preliminary data.</text>
</comment>
<dbReference type="EMBL" id="JAEOAQ010000001">
    <property type="protein sequence ID" value="KAG5422276.1"/>
    <property type="molecule type" value="Genomic_DNA"/>
</dbReference>
<gene>
    <name evidence="1" type="ORF">I9W82_001371</name>
</gene>
<dbReference type="Proteomes" id="UP000669133">
    <property type="component" value="Unassembled WGS sequence"/>
</dbReference>
<keyword evidence="2" id="KW-1185">Reference proteome</keyword>
<accession>A0A8H7ZKS2</accession>
<name>A0A8H7ZKS2_9ASCO</name>
<reference evidence="1 2" key="1">
    <citation type="submission" date="2020-12" db="EMBL/GenBank/DDBJ databases">
        <title>Effect of drift, selection, and recombination on the evolution of hybrid genomes in Candida yeast pathogens.</title>
        <authorList>
            <person name="Mixao V."/>
            <person name="Ksiezopolska E."/>
            <person name="Saus E."/>
            <person name="Boekhout T."/>
            <person name="Gacser A."/>
            <person name="Gabaldon T."/>
        </authorList>
    </citation>
    <scope>NUCLEOTIDE SEQUENCE [LARGE SCALE GENOMIC DNA]</scope>
    <source>
        <strain evidence="1 2">BP57</strain>
    </source>
</reference>
<evidence type="ECO:0000313" key="2">
    <source>
        <dbReference type="Proteomes" id="UP000669133"/>
    </source>
</evidence>
<evidence type="ECO:0000313" key="1">
    <source>
        <dbReference type="EMBL" id="KAG5422276.1"/>
    </source>
</evidence>
<dbReference type="AlphaFoldDB" id="A0A8H7ZKS2"/>
<organism evidence="1 2">
    <name type="scientific">Candida metapsilosis</name>
    <dbReference type="NCBI Taxonomy" id="273372"/>
    <lineage>
        <taxon>Eukaryota</taxon>
        <taxon>Fungi</taxon>
        <taxon>Dikarya</taxon>
        <taxon>Ascomycota</taxon>
        <taxon>Saccharomycotina</taxon>
        <taxon>Pichiomycetes</taxon>
        <taxon>Debaryomycetaceae</taxon>
        <taxon>Candida/Lodderomyces clade</taxon>
        <taxon>Candida</taxon>
    </lineage>
</organism>